<comment type="caution">
    <text evidence="1">The sequence shown here is derived from an EMBL/GenBank/DDBJ whole genome shotgun (WGS) entry which is preliminary data.</text>
</comment>
<keyword evidence="2" id="KW-1185">Reference proteome</keyword>
<reference evidence="1 2" key="1">
    <citation type="journal article" date="2007" name="Int. J. Syst. Evol. Microbiol.">
        <title>Oceanobacillus profundus sp. nov., isolated from a deep-sea sediment core.</title>
        <authorList>
            <person name="Kim Y.G."/>
            <person name="Choi D.H."/>
            <person name="Hyun S."/>
            <person name="Cho B.C."/>
        </authorList>
    </citation>
    <scope>NUCLEOTIDE SEQUENCE [LARGE SCALE GENOMIC DNA]</scope>
    <source>
        <strain evidence="1 2">DSM 18246</strain>
    </source>
</reference>
<dbReference type="OrthoDB" id="2973975at2"/>
<gene>
    <name evidence="1" type="ORF">D1B32_11795</name>
</gene>
<protein>
    <submittedName>
        <fullName evidence="1">Uncharacterized protein</fullName>
    </submittedName>
</protein>
<name>A0A417YGK0_9BACI</name>
<dbReference type="Proteomes" id="UP000285456">
    <property type="component" value="Unassembled WGS sequence"/>
</dbReference>
<organism evidence="1 2">
    <name type="scientific">Oceanobacillus profundus</name>
    <dbReference type="NCBI Taxonomy" id="372463"/>
    <lineage>
        <taxon>Bacteria</taxon>
        <taxon>Bacillati</taxon>
        <taxon>Bacillota</taxon>
        <taxon>Bacilli</taxon>
        <taxon>Bacillales</taxon>
        <taxon>Bacillaceae</taxon>
        <taxon>Oceanobacillus</taxon>
    </lineage>
</organism>
<evidence type="ECO:0000313" key="1">
    <source>
        <dbReference type="EMBL" id="RHW31915.1"/>
    </source>
</evidence>
<dbReference type="RefSeq" id="WP_118889473.1">
    <property type="nucleotide sequence ID" value="NZ_PHUT01000007.1"/>
</dbReference>
<accession>A0A417YGK0</accession>
<dbReference type="AlphaFoldDB" id="A0A417YGK0"/>
<proteinExistence type="predicted"/>
<dbReference type="EMBL" id="QWEH01000007">
    <property type="protein sequence ID" value="RHW31915.1"/>
    <property type="molecule type" value="Genomic_DNA"/>
</dbReference>
<sequence>MSRKPAKPIYAFHRFLKGIYAYYLDKGVPSKTAKVKMFKETYDICFDFAKDEEEAPDHVLVTTMQHASRHLNQRGAELTKIAKQNPEQSEEIRKLLQTIKQAKDASDEFIATYEGVK</sequence>
<evidence type="ECO:0000313" key="2">
    <source>
        <dbReference type="Proteomes" id="UP000285456"/>
    </source>
</evidence>